<name>A0A485L2F7_9STRA</name>
<organism evidence="2 3">
    <name type="scientific">Aphanomyces stellatus</name>
    <dbReference type="NCBI Taxonomy" id="120398"/>
    <lineage>
        <taxon>Eukaryota</taxon>
        <taxon>Sar</taxon>
        <taxon>Stramenopiles</taxon>
        <taxon>Oomycota</taxon>
        <taxon>Saprolegniomycetes</taxon>
        <taxon>Saprolegniales</taxon>
        <taxon>Verrucalvaceae</taxon>
        <taxon>Aphanomyces</taxon>
    </lineage>
</organism>
<accession>A0A485L2F7</accession>
<dbReference type="AlphaFoldDB" id="A0A485L2F7"/>
<dbReference type="EMBL" id="VJMH01005627">
    <property type="protein sequence ID" value="KAF0693945.1"/>
    <property type="molecule type" value="Genomic_DNA"/>
</dbReference>
<sequence length="208" mass="23240">MHASMVLSLALKKQFVVDSLRQNKVHTAAVAFDELALLQHANPSLTNSCNAFLQDIKTFLEPRYAMASVWGKAQVGLDIKLAHLEHATPSWEALVDAKKKAMADDLITLRQRNQMMSKMLQEYPRATERGFSHSDQWSGAVLRALQRLSIDVAVLTETTVLSSKPFNAPEIDSLPKKSSRVMSFDARGPQVRNMEMLLLRGSRILPVV</sequence>
<dbReference type="OrthoDB" id="67423at2759"/>
<dbReference type="Proteomes" id="UP000332933">
    <property type="component" value="Unassembled WGS sequence"/>
</dbReference>
<reference evidence="2 3" key="1">
    <citation type="submission" date="2019-03" db="EMBL/GenBank/DDBJ databases">
        <authorList>
            <person name="Gaulin E."/>
            <person name="Dumas B."/>
        </authorList>
    </citation>
    <scope>NUCLEOTIDE SEQUENCE [LARGE SCALE GENOMIC DNA]</scope>
    <source>
        <strain evidence="2">CBS 568.67</strain>
    </source>
</reference>
<proteinExistence type="predicted"/>
<protein>
    <submittedName>
        <fullName evidence="2">Aste57867_15128 protein</fullName>
    </submittedName>
</protein>
<evidence type="ECO:0000313" key="1">
    <source>
        <dbReference type="EMBL" id="KAF0693945.1"/>
    </source>
</evidence>
<reference evidence="1" key="2">
    <citation type="submission" date="2019-06" db="EMBL/GenBank/DDBJ databases">
        <title>Genomics analysis of Aphanomyces spp. identifies a new class of oomycete effector associated with host adaptation.</title>
        <authorList>
            <person name="Gaulin E."/>
        </authorList>
    </citation>
    <scope>NUCLEOTIDE SEQUENCE</scope>
    <source>
        <strain evidence="1">CBS 578.67</strain>
    </source>
</reference>
<keyword evidence="3" id="KW-1185">Reference proteome</keyword>
<evidence type="ECO:0000313" key="2">
    <source>
        <dbReference type="EMBL" id="VFT91938.1"/>
    </source>
</evidence>
<gene>
    <name evidence="2" type="primary">Aste57867_15128</name>
    <name evidence="1" type="ORF">As57867_015072</name>
    <name evidence="2" type="ORF">ASTE57867_15128</name>
</gene>
<dbReference type="EMBL" id="CAADRA010005648">
    <property type="protein sequence ID" value="VFT91938.1"/>
    <property type="molecule type" value="Genomic_DNA"/>
</dbReference>
<evidence type="ECO:0000313" key="3">
    <source>
        <dbReference type="Proteomes" id="UP000332933"/>
    </source>
</evidence>